<comment type="caution">
    <text evidence="1">The sequence shown here is derived from an EMBL/GenBank/DDBJ whole genome shotgun (WGS) entry which is preliminary data.</text>
</comment>
<sequence>MFRRLPEEFESEQSRFCNMEHVAAANNAFALGFFKKLSEDDPRKNLFFSPMSISAALTMVFQGAKGSTAAQMSKVLHVIHDKKSQPKVEKSKIPRGTEQQKVSSAWPPSVTSTYQQKLLEDPRVLSVNKTEEIHQGYQNLISEINKPGTKYVLKLANRLYGEASYDFLATFTDACEKFYHASLERCNFVKEPEGSRKHINTWVEETTAGKIKNLLPEGIIDSLTRLVLVNAIYFKGNWANQFLQDRTVERSFKINKNESKPVQMMYKKAKFNMTYISDYQTKILELPYVENELSMIILLPDEIQDNSTGLEKLEREITYEKLVDWTNPEMMDITEVELSLPKFKLEEKYDLKPVLSSMGMAEAFHQGKADFSGMSSGNDLVLSEVVHKSFIEVNEEGTEAAAATAAVMMLRCARIVPRFTADHPFLFFIRHNKTGTILFYGRFCSP</sequence>
<keyword evidence="2" id="KW-1185">Reference proteome</keyword>
<evidence type="ECO:0000313" key="1">
    <source>
        <dbReference type="EMBL" id="KAH8002959.1"/>
    </source>
</evidence>
<protein>
    <submittedName>
        <fullName evidence="1">Uncharacterized protein</fullName>
    </submittedName>
</protein>
<gene>
    <name evidence="1" type="ORF">K3G42_007010</name>
</gene>
<name>A0ACB8FCG7_9SAUR</name>
<accession>A0ACB8FCG7</accession>
<organism evidence="1 2">
    <name type="scientific">Sphaerodactylus townsendi</name>
    <dbReference type="NCBI Taxonomy" id="933632"/>
    <lineage>
        <taxon>Eukaryota</taxon>
        <taxon>Metazoa</taxon>
        <taxon>Chordata</taxon>
        <taxon>Craniata</taxon>
        <taxon>Vertebrata</taxon>
        <taxon>Euteleostomi</taxon>
        <taxon>Lepidosauria</taxon>
        <taxon>Squamata</taxon>
        <taxon>Bifurcata</taxon>
        <taxon>Gekkota</taxon>
        <taxon>Sphaerodactylidae</taxon>
        <taxon>Sphaerodactylus</taxon>
    </lineage>
</organism>
<evidence type="ECO:0000313" key="2">
    <source>
        <dbReference type="Proteomes" id="UP000827872"/>
    </source>
</evidence>
<dbReference type="EMBL" id="CM037622">
    <property type="protein sequence ID" value="KAH8002959.1"/>
    <property type="molecule type" value="Genomic_DNA"/>
</dbReference>
<dbReference type="Proteomes" id="UP000827872">
    <property type="component" value="Linkage Group LG09"/>
</dbReference>
<proteinExistence type="predicted"/>
<reference evidence="1" key="1">
    <citation type="submission" date="2021-08" db="EMBL/GenBank/DDBJ databases">
        <title>The first chromosome-level gecko genome reveals the dynamic sex chromosomes of Neotropical dwarf geckos (Sphaerodactylidae: Sphaerodactylus).</title>
        <authorList>
            <person name="Pinto B.J."/>
            <person name="Keating S.E."/>
            <person name="Gamble T."/>
        </authorList>
    </citation>
    <scope>NUCLEOTIDE SEQUENCE</scope>
    <source>
        <strain evidence="1">TG3544</strain>
    </source>
</reference>